<dbReference type="SUPFAM" id="SSF52833">
    <property type="entry name" value="Thioredoxin-like"/>
    <property type="match status" value="1"/>
</dbReference>
<gene>
    <name evidence="3" type="ORF">QNI14_11230</name>
</gene>
<evidence type="ECO:0000256" key="1">
    <source>
        <dbReference type="SAM" id="Phobius"/>
    </source>
</evidence>
<accession>A0ABT6ZGB1</accession>
<protein>
    <submittedName>
        <fullName evidence="3">Thioredoxin family protein</fullName>
    </submittedName>
</protein>
<name>A0ABT6ZGB1_9MICO</name>
<feature type="domain" description="Thioredoxin" evidence="2">
    <location>
        <begin position="53"/>
        <end position="125"/>
    </location>
</feature>
<dbReference type="EMBL" id="JASJND010000006">
    <property type="protein sequence ID" value="MDJ1115021.1"/>
    <property type="molecule type" value="Genomic_DNA"/>
</dbReference>
<evidence type="ECO:0000259" key="2">
    <source>
        <dbReference type="Pfam" id="PF00085"/>
    </source>
</evidence>
<reference evidence="3 4" key="1">
    <citation type="submission" date="2023-05" db="EMBL/GenBank/DDBJ databases">
        <title>Microbacterium dauci sp.nov., Isolated from Carrot Rhizosphere Soil.</title>
        <authorList>
            <person name="Xiao Z."/>
            <person name="Zheng J."/>
        </authorList>
    </citation>
    <scope>NUCLEOTIDE SEQUENCE [LARGE SCALE GENOMIC DNA]</scope>
    <source>
        <strain evidence="3 4">LX3-4</strain>
    </source>
</reference>
<comment type="caution">
    <text evidence="3">The sequence shown here is derived from an EMBL/GenBank/DDBJ whole genome shotgun (WGS) entry which is preliminary data.</text>
</comment>
<dbReference type="Pfam" id="PF00085">
    <property type="entry name" value="Thioredoxin"/>
    <property type="match status" value="1"/>
</dbReference>
<keyword evidence="1" id="KW-1133">Transmembrane helix</keyword>
<keyword evidence="4" id="KW-1185">Reference proteome</keyword>
<dbReference type="Gene3D" id="3.40.30.10">
    <property type="entry name" value="Glutaredoxin"/>
    <property type="match status" value="1"/>
</dbReference>
<keyword evidence="1" id="KW-0472">Membrane</keyword>
<feature type="transmembrane region" description="Helical" evidence="1">
    <location>
        <begin position="6"/>
        <end position="24"/>
    </location>
</feature>
<sequence length="145" mass="15807">MDLTTAIVVLAALLAATIVAGLVLRWRQNRPRRFDPSEAVDPARLGADGLGETATLLQFSTEMCSRCPGVHRTLRAIADDTDGVRHLDVDLTHRPDIARHFQVLQTPTTLILDGRGVVKSRFGGTPSRHVVELELNRVTTGVSYG</sequence>
<evidence type="ECO:0000313" key="4">
    <source>
        <dbReference type="Proteomes" id="UP001321481"/>
    </source>
</evidence>
<dbReference type="CDD" id="cd02947">
    <property type="entry name" value="TRX_family"/>
    <property type="match status" value="1"/>
</dbReference>
<proteinExistence type="predicted"/>
<organism evidence="3 4">
    <name type="scientific">Microbacterium dauci</name>
    <dbReference type="NCBI Taxonomy" id="3048008"/>
    <lineage>
        <taxon>Bacteria</taxon>
        <taxon>Bacillati</taxon>
        <taxon>Actinomycetota</taxon>
        <taxon>Actinomycetes</taxon>
        <taxon>Micrococcales</taxon>
        <taxon>Microbacteriaceae</taxon>
        <taxon>Microbacterium</taxon>
    </lineage>
</organism>
<dbReference type="Proteomes" id="UP001321481">
    <property type="component" value="Unassembled WGS sequence"/>
</dbReference>
<dbReference type="RefSeq" id="WP_283716672.1">
    <property type="nucleotide sequence ID" value="NZ_JASJND010000006.1"/>
</dbReference>
<dbReference type="InterPro" id="IPR013766">
    <property type="entry name" value="Thioredoxin_domain"/>
</dbReference>
<evidence type="ECO:0000313" key="3">
    <source>
        <dbReference type="EMBL" id="MDJ1115021.1"/>
    </source>
</evidence>
<keyword evidence="1" id="KW-0812">Transmembrane</keyword>
<dbReference type="InterPro" id="IPR036249">
    <property type="entry name" value="Thioredoxin-like_sf"/>
</dbReference>